<proteinExistence type="predicted"/>
<organism evidence="2 3">
    <name type="scientific">Zootermopsis nevadensis</name>
    <name type="common">Dampwood termite</name>
    <dbReference type="NCBI Taxonomy" id="136037"/>
    <lineage>
        <taxon>Eukaryota</taxon>
        <taxon>Metazoa</taxon>
        <taxon>Ecdysozoa</taxon>
        <taxon>Arthropoda</taxon>
        <taxon>Hexapoda</taxon>
        <taxon>Insecta</taxon>
        <taxon>Pterygota</taxon>
        <taxon>Neoptera</taxon>
        <taxon>Polyneoptera</taxon>
        <taxon>Dictyoptera</taxon>
        <taxon>Blattodea</taxon>
        <taxon>Blattoidea</taxon>
        <taxon>Termitoidae</taxon>
        <taxon>Termopsidae</taxon>
        <taxon>Zootermopsis</taxon>
    </lineage>
</organism>
<feature type="region of interest" description="Disordered" evidence="1">
    <location>
        <begin position="84"/>
        <end position="111"/>
    </location>
</feature>
<keyword evidence="3" id="KW-1185">Reference proteome</keyword>
<evidence type="ECO:0000313" key="2">
    <source>
        <dbReference type="EMBL" id="KDR21337.1"/>
    </source>
</evidence>
<dbReference type="InParanoid" id="A0A067RC52"/>
<dbReference type="AlphaFoldDB" id="A0A067RC52"/>
<evidence type="ECO:0000256" key="1">
    <source>
        <dbReference type="SAM" id="MobiDB-lite"/>
    </source>
</evidence>
<feature type="region of interest" description="Disordered" evidence="1">
    <location>
        <begin position="1"/>
        <end position="43"/>
    </location>
</feature>
<name>A0A067RC52_ZOONE</name>
<reference evidence="2 3" key="1">
    <citation type="journal article" date="2014" name="Nat. Commun.">
        <title>Molecular traces of alternative social organization in a termite genome.</title>
        <authorList>
            <person name="Terrapon N."/>
            <person name="Li C."/>
            <person name="Robertson H.M."/>
            <person name="Ji L."/>
            <person name="Meng X."/>
            <person name="Booth W."/>
            <person name="Chen Z."/>
            <person name="Childers C.P."/>
            <person name="Glastad K.M."/>
            <person name="Gokhale K."/>
            <person name="Gowin J."/>
            <person name="Gronenberg W."/>
            <person name="Hermansen R.A."/>
            <person name="Hu H."/>
            <person name="Hunt B.G."/>
            <person name="Huylmans A.K."/>
            <person name="Khalil S.M."/>
            <person name="Mitchell R.D."/>
            <person name="Munoz-Torres M.C."/>
            <person name="Mustard J.A."/>
            <person name="Pan H."/>
            <person name="Reese J.T."/>
            <person name="Scharf M.E."/>
            <person name="Sun F."/>
            <person name="Vogel H."/>
            <person name="Xiao J."/>
            <person name="Yang W."/>
            <person name="Yang Z."/>
            <person name="Yang Z."/>
            <person name="Zhou J."/>
            <person name="Zhu J."/>
            <person name="Brent C.S."/>
            <person name="Elsik C.G."/>
            <person name="Goodisman M.A."/>
            <person name="Liberles D.A."/>
            <person name="Roe R.M."/>
            <person name="Vargo E.L."/>
            <person name="Vilcinskas A."/>
            <person name="Wang J."/>
            <person name="Bornberg-Bauer E."/>
            <person name="Korb J."/>
            <person name="Zhang G."/>
            <person name="Liebig J."/>
        </authorList>
    </citation>
    <scope>NUCLEOTIDE SEQUENCE [LARGE SCALE GENOMIC DNA]</scope>
    <source>
        <tissue evidence="2">Whole organism</tissue>
    </source>
</reference>
<protein>
    <submittedName>
        <fullName evidence="2">Uncharacterized protein</fullName>
    </submittedName>
</protein>
<sequence>MGHPETVTSPGARIRGCRSRPSPQKNRISPSQPAHTHESVSKLRGHQIVEDWVDGRVEIQHGSTKVQDVVVTLYAEAMNLLRGHKYEPDGKYPEGNETDKERENDGAQHEDHLLSGTRVGTFQILDSRCDGICH</sequence>
<dbReference type="EMBL" id="KK852561">
    <property type="protein sequence ID" value="KDR21337.1"/>
    <property type="molecule type" value="Genomic_DNA"/>
</dbReference>
<dbReference type="Proteomes" id="UP000027135">
    <property type="component" value="Unassembled WGS sequence"/>
</dbReference>
<evidence type="ECO:0000313" key="3">
    <source>
        <dbReference type="Proteomes" id="UP000027135"/>
    </source>
</evidence>
<accession>A0A067RC52</accession>
<gene>
    <name evidence="2" type="ORF">L798_03970</name>
</gene>
<feature type="compositionally biased region" description="Polar residues" evidence="1">
    <location>
        <begin position="21"/>
        <end position="34"/>
    </location>
</feature>